<organism evidence="2 3">
    <name type="scientific">Paenibacillus bovis</name>
    <dbReference type="NCBI Taxonomy" id="1616788"/>
    <lineage>
        <taxon>Bacteria</taxon>
        <taxon>Bacillati</taxon>
        <taxon>Bacillota</taxon>
        <taxon>Bacilli</taxon>
        <taxon>Bacillales</taxon>
        <taxon>Paenibacillaceae</taxon>
        <taxon>Paenibacillus</taxon>
    </lineage>
</organism>
<keyword evidence="1" id="KW-0812">Transmembrane</keyword>
<dbReference type="RefSeq" id="WP_060535522.1">
    <property type="nucleotide sequence ID" value="NZ_CP013023.1"/>
</dbReference>
<dbReference type="KEGG" id="pbv:AR543_16305"/>
<dbReference type="OrthoDB" id="2652483at2"/>
<reference evidence="3" key="1">
    <citation type="submission" date="2015-10" db="EMBL/GenBank/DDBJ databases">
        <title>Genome of Paenibacillus bovis sp. nov.</title>
        <authorList>
            <person name="Wu Z."/>
            <person name="Gao C."/>
            <person name="Liu Z."/>
            <person name="Zheng H."/>
        </authorList>
    </citation>
    <scope>NUCLEOTIDE SEQUENCE [LARGE SCALE GENOMIC DNA]</scope>
    <source>
        <strain evidence="3">BD3526</strain>
    </source>
</reference>
<dbReference type="EMBL" id="CP013023">
    <property type="protein sequence ID" value="ANF97412.1"/>
    <property type="molecule type" value="Genomic_DNA"/>
</dbReference>
<dbReference type="Proteomes" id="UP000078148">
    <property type="component" value="Chromosome"/>
</dbReference>
<dbReference type="STRING" id="1616788.AR543_16305"/>
<evidence type="ECO:0000313" key="3">
    <source>
        <dbReference type="Proteomes" id="UP000078148"/>
    </source>
</evidence>
<evidence type="ECO:0000313" key="2">
    <source>
        <dbReference type="EMBL" id="ANF97412.1"/>
    </source>
</evidence>
<reference evidence="2 3" key="2">
    <citation type="journal article" date="2016" name="Int. J. Syst. Evol. Microbiol.">
        <title>Paenibacillus bovis sp. nov., isolated from raw yak (Bos grunniens) milk.</title>
        <authorList>
            <person name="Gao C."/>
            <person name="Han J."/>
            <person name="Liu Z."/>
            <person name="Xu X."/>
            <person name="Hang F."/>
            <person name="Wu Z."/>
        </authorList>
    </citation>
    <scope>NUCLEOTIDE SEQUENCE [LARGE SCALE GENOMIC DNA]</scope>
    <source>
        <strain evidence="2 3">BD3526</strain>
    </source>
</reference>
<keyword evidence="1" id="KW-0472">Membrane</keyword>
<evidence type="ECO:0000256" key="1">
    <source>
        <dbReference type="SAM" id="Phobius"/>
    </source>
</evidence>
<name>A0A172ZJ39_9BACL</name>
<keyword evidence="3" id="KW-1185">Reference proteome</keyword>
<dbReference type="AlphaFoldDB" id="A0A172ZJ39"/>
<keyword evidence="1" id="KW-1133">Transmembrane helix</keyword>
<feature type="transmembrane region" description="Helical" evidence="1">
    <location>
        <begin position="6"/>
        <end position="26"/>
    </location>
</feature>
<sequence length="175" mass="19418">MKLRALPVMITVVVSIAVLFGGWFTYRQLTLHNPLMKIVQSYPGVNSAQVTINQKEVALKLDLKPEADLGALVQQIHKQSTDILGTRTLKLEVIDHSDDKLNKIWENAMFPVSQAMANREYTEIPKTLEEIAKLNTGVQAKAEMDDRNVYVSLSNGKASKFLILPRTAQVTGGNA</sequence>
<gene>
    <name evidence="2" type="ORF">AR543_16305</name>
</gene>
<proteinExistence type="predicted"/>
<accession>A0A172ZJ39</accession>
<protein>
    <submittedName>
        <fullName evidence="2">Uncharacterized protein</fullName>
    </submittedName>
</protein>